<dbReference type="Gene3D" id="3.10.590.10">
    <property type="entry name" value="ph1033 like domains"/>
    <property type="match status" value="1"/>
</dbReference>
<dbReference type="Pfam" id="PF04146">
    <property type="entry name" value="YTH"/>
    <property type="match status" value="1"/>
</dbReference>
<dbReference type="WBParaSite" id="PEQ_0000655501-mRNA-1">
    <property type="protein sequence ID" value="PEQ_0000655501-mRNA-1"/>
    <property type="gene ID" value="PEQ_0000655501"/>
</dbReference>
<evidence type="ECO:0000256" key="1">
    <source>
        <dbReference type="SAM" id="MobiDB-lite"/>
    </source>
</evidence>
<feature type="compositionally biased region" description="Basic and acidic residues" evidence="1">
    <location>
        <begin position="24"/>
        <end position="41"/>
    </location>
</feature>
<keyword evidence="3" id="KW-1185">Reference proteome</keyword>
<feature type="compositionally biased region" description="Polar residues" evidence="1">
    <location>
        <begin position="100"/>
        <end position="116"/>
    </location>
</feature>
<reference evidence="4" key="1">
    <citation type="submission" date="2022-11" db="UniProtKB">
        <authorList>
            <consortium name="WormBaseParasite"/>
        </authorList>
    </citation>
    <scope>IDENTIFICATION</scope>
</reference>
<feature type="compositionally biased region" description="Polar residues" evidence="1">
    <location>
        <begin position="67"/>
        <end position="89"/>
    </location>
</feature>
<dbReference type="InterPro" id="IPR007275">
    <property type="entry name" value="YTH_domain"/>
</dbReference>
<dbReference type="GO" id="GO:0003723">
    <property type="term" value="F:RNA binding"/>
    <property type="evidence" value="ECO:0007669"/>
    <property type="project" value="InterPro"/>
</dbReference>
<evidence type="ECO:0000313" key="3">
    <source>
        <dbReference type="Proteomes" id="UP000887564"/>
    </source>
</evidence>
<organism evidence="3 4">
    <name type="scientific">Parascaris equorum</name>
    <name type="common">Equine roundworm</name>
    <dbReference type="NCBI Taxonomy" id="6256"/>
    <lineage>
        <taxon>Eukaryota</taxon>
        <taxon>Metazoa</taxon>
        <taxon>Ecdysozoa</taxon>
        <taxon>Nematoda</taxon>
        <taxon>Chromadorea</taxon>
        <taxon>Rhabditida</taxon>
        <taxon>Spirurina</taxon>
        <taxon>Ascaridomorpha</taxon>
        <taxon>Ascaridoidea</taxon>
        <taxon>Ascarididae</taxon>
        <taxon>Parascaris</taxon>
    </lineage>
</organism>
<sequence length="358" mass="41090">MDRRVVLVFPDNQKSPMFCGTRENVRGRTDEGDTCGRRTEDNGGMAMTVPSESTHIKATVKSEVRVRNNSGVVDSRPATSSSGKANDVTSGMDEKAFSQKLPSQSPRELSDESTGSDQDDMDLEDLIELIPRRRCFSESDIRHKSENEAVRVERAYSASPYKYKRRDPIICAESIELECFMQRAHFFLSRSCHENIRLAKERSFWTTSRHKLNSYLSNGILGFAKMCSKALYRGQPALRWKEFSGGGNIKLQWISRCSLPIAATKHLRNSLFPIDDGIDLSTLRAKKGRKKARRRCSSKRRGKSALPSLLDKPISYSQFERARRISKQFERVLEYRKSCYQIYHFLDQNIHKYYISMP</sequence>
<evidence type="ECO:0000259" key="2">
    <source>
        <dbReference type="Pfam" id="PF04146"/>
    </source>
</evidence>
<dbReference type="Proteomes" id="UP000887564">
    <property type="component" value="Unplaced"/>
</dbReference>
<evidence type="ECO:0000313" key="4">
    <source>
        <dbReference type="WBParaSite" id="PEQ_0000655501-mRNA-1"/>
    </source>
</evidence>
<feature type="region of interest" description="Disordered" evidence="1">
    <location>
        <begin position="24"/>
        <end position="122"/>
    </location>
</feature>
<feature type="domain" description="YTH" evidence="2">
    <location>
        <begin position="217"/>
        <end position="289"/>
    </location>
</feature>
<accession>A0A914RX14</accession>
<protein>
    <recommendedName>
        <fullName evidence="2">YTH domain-containing protein</fullName>
    </recommendedName>
</protein>
<dbReference type="CDD" id="cd21134">
    <property type="entry name" value="YTH"/>
    <property type="match status" value="1"/>
</dbReference>
<dbReference type="AlphaFoldDB" id="A0A914RX14"/>
<name>A0A914RX14_PAREQ</name>
<proteinExistence type="predicted"/>